<sequence>MIMISRALRSGATPLLLVVPALLAGTGTAAAHHMMDGQMPQTFVQGLLSGLGHPVIGFDHLAFIIAVGLAAGLVGRSLVLPAAFVLATIAGVLVHMAAIDLPLAEVVIALSVIIAGGLIVSETELPAGAWAVLFAIAGLFHGYAYGESIIGAEPAPLYAYFIGFAVIQFAVASLAMMLTNPKAAAVPASLTARMVGAGIVGVGLSAIGAQLFG</sequence>
<proteinExistence type="predicted"/>
<evidence type="ECO:0000313" key="2">
    <source>
        <dbReference type="EMBL" id="NBN62379.1"/>
    </source>
</evidence>
<feature type="transmembrane region" description="Helical" evidence="1">
    <location>
        <begin position="190"/>
        <end position="212"/>
    </location>
</feature>
<organism evidence="2 3">
    <name type="scientific">Pannonibacter tanglangensis</name>
    <dbReference type="NCBI Taxonomy" id="2750084"/>
    <lineage>
        <taxon>Bacteria</taxon>
        <taxon>Pseudomonadati</taxon>
        <taxon>Pseudomonadota</taxon>
        <taxon>Alphaproteobacteria</taxon>
        <taxon>Hyphomicrobiales</taxon>
        <taxon>Stappiaceae</taxon>
        <taxon>Pannonibacter</taxon>
    </lineage>
</organism>
<name>A0ABW9ZD68_9HYPH</name>
<keyword evidence="1" id="KW-0472">Membrane</keyword>
<feature type="transmembrane region" description="Helical" evidence="1">
    <location>
        <begin position="55"/>
        <end position="73"/>
    </location>
</feature>
<dbReference type="Proteomes" id="UP000541347">
    <property type="component" value="Unassembled WGS sequence"/>
</dbReference>
<protein>
    <submittedName>
        <fullName evidence="2">Urease accessory protein UreJ</fullName>
    </submittedName>
</protein>
<evidence type="ECO:0000256" key="1">
    <source>
        <dbReference type="SAM" id="Phobius"/>
    </source>
</evidence>
<feature type="transmembrane region" description="Helical" evidence="1">
    <location>
        <begin position="78"/>
        <end position="97"/>
    </location>
</feature>
<dbReference type="EMBL" id="JAABLP010000001">
    <property type="protein sequence ID" value="NBN62379.1"/>
    <property type="molecule type" value="Genomic_DNA"/>
</dbReference>
<evidence type="ECO:0000313" key="3">
    <source>
        <dbReference type="Proteomes" id="UP000541347"/>
    </source>
</evidence>
<accession>A0ABW9ZD68</accession>
<dbReference type="PIRSF" id="PIRSF016919">
    <property type="entry name" value="HupE_UreJ"/>
    <property type="match status" value="1"/>
</dbReference>
<gene>
    <name evidence="2" type="ORF">GWI71_01665</name>
</gene>
<dbReference type="Pfam" id="PF04955">
    <property type="entry name" value="HupE_UreJ"/>
    <property type="match status" value="1"/>
</dbReference>
<keyword evidence="3" id="KW-1185">Reference proteome</keyword>
<comment type="caution">
    <text evidence="2">The sequence shown here is derived from an EMBL/GenBank/DDBJ whole genome shotgun (WGS) entry which is preliminary data.</text>
</comment>
<feature type="transmembrane region" description="Helical" evidence="1">
    <location>
        <begin position="103"/>
        <end position="120"/>
    </location>
</feature>
<keyword evidence="1" id="KW-0812">Transmembrane</keyword>
<dbReference type="InterPro" id="IPR007038">
    <property type="entry name" value="HupE_UreJ"/>
</dbReference>
<feature type="transmembrane region" description="Helical" evidence="1">
    <location>
        <begin position="157"/>
        <end position="178"/>
    </location>
</feature>
<reference evidence="2 3" key="1">
    <citation type="submission" date="2020-01" db="EMBL/GenBank/DDBJ databases">
        <authorList>
            <person name="Peng S.Y."/>
            <person name="Li J."/>
            <person name="Wang M."/>
            <person name="Wang L."/>
            <person name="Wang C.Q."/>
            <person name="Wang J.R."/>
        </authorList>
    </citation>
    <scope>NUCLEOTIDE SEQUENCE [LARGE SCALE GENOMIC DNA]</scope>
    <source>
        <strain evidence="2 3">XCT-34</strain>
    </source>
</reference>
<keyword evidence="1" id="KW-1133">Transmembrane helix</keyword>
<feature type="transmembrane region" description="Helical" evidence="1">
    <location>
        <begin position="127"/>
        <end position="145"/>
    </location>
</feature>
<dbReference type="RefSeq" id="WP_161673280.1">
    <property type="nucleotide sequence ID" value="NZ_JAABLP010000001.1"/>
</dbReference>